<dbReference type="AlphaFoldDB" id="A0A4R3KL14"/>
<dbReference type="EMBL" id="SMAB01000002">
    <property type="protein sequence ID" value="TCS84026.1"/>
    <property type="molecule type" value="Genomic_DNA"/>
</dbReference>
<reference evidence="2 3" key="1">
    <citation type="submission" date="2019-03" db="EMBL/GenBank/DDBJ databases">
        <title>Genomic Encyclopedia of Type Strains, Phase IV (KMG-IV): sequencing the most valuable type-strain genomes for metagenomic binning, comparative biology and taxonomic classification.</title>
        <authorList>
            <person name="Goeker M."/>
        </authorList>
    </citation>
    <scope>NUCLEOTIDE SEQUENCE [LARGE SCALE GENOMIC DNA]</scope>
    <source>
        <strain evidence="2 3">DSM 23802</strain>
    </source>
</reference>
<name>A0A4R3KL14_9BACI</name>
<feature type="transmembrane region" description="Helical" evidence="1">
    <location>
        <begin position="29"/>
        <end position="54"/>
    </location>
</feature>
<dbReference type="NCBIfam" id="TIGR02849">
    <property type="entry name" value="spore_III_AD"/>
    <property type="match status" value="1"/>
</dbReference>
<dbReference type="InterPro" id="IPR014211">
    <property type="entry name" value="Spore_III_AD"/>
</dbReference>
<accession>A0A4R3KL14</accession>
<protein>
    <submittedName>
        <fullName evidence="2">Stage III sporulation protein AD</fullName>
    </submittedName>
</protein>
<feature type="transmembrane region" description="Helical" evidence="1">
    <location>
        <begin position="106"/>
        <end position="127"/>
    </location>
</feature>
<proteinExistence type="predicted"/>
<evidence type="ECO:0000313" key="2">
    <source>
        <dbReference type="EMBL" id="TCS84026.1"/>
    </source>
</evidence>
<comment type="caution">
    <text evidence="2">The sequence shown here is derived from an EMBL/GenBank/DDBJ whole genome shotgun (WGS) entry which is preliminary data.</text>
</comment>
<keyword evidence="1" id="KW-0472">Membrane</keyword>
<keyword evidence="1" id="KW-1133">Transmembrane helix</keyword>
<gene>
    <name evidence="2" type="ORF">EDD72_10266</name>
</gene>
<evidence type="ECO:0000256" key="1">
    <source>
        <dbReference type="SAM" id="Phobius"/>
    </source>
</evidence>
<feature type="transmembrane region" description="Helical" evidence="1">
    <location>
        <begin position="66"/>
        <end position="85"/>
    </location>
</feature>
<dbReference type="Proteomes" id="UP000295788">
    <property type="component" value="Unassembled WGS sequence"/>
</dbReference>
<dbReference type="OrthoDB" id="1682150at2"/>
<feature type="transmembrane region" description="Helical" evidence="1">
    <location>
        <begin position="6"/>
        <end position="22"/>
    </location>
</feature>
<dbReference type="InterPro" id="IPR025664">
    <property type="entry name" value="Spore_III_AC/AD"/>
</dbReference>
<evidence type="ECO:0000313" key="3">
    <source>
        <dbReference type="Proteomes" id="UP000295788"/>
    </source>
</evidence>
<organism evidence="2 3">
    <name type="scientific">Tepidibacillus fermentans</name>
    <dbReference type="NCBI Taxonomy" id="1281767"/>
    <lineage>
        <taxon>Bacteria</taxon>
        <taxon>Bacillati</taxon>
        <taxon>Bacillota</taxon>
        <taxon>Bacilli</taxon>
        <taxon>Bacillales</taxon>
        <taxon>Bacillaceae</taxon>
        <taxon>Tepidibacillus</taxon>
    </lineage>
</organism>
<sequence>MEIVQIVGVGLIATILAVLIKDQKPQFSFLIALFTGIAIFLFLIGKISLVIQVLERLAVQSNINMVYLETILKIIGIAYIAEFGAQMVKDAGQAAIASKIELAGKILIIVMAVPIISVIIETIIHLLP</sequence>
<keyword evidence="3" id="KW-1185">Reference proteome</keyword>
<keyword evidence="1" id="KW-0812">Transmembrane</keyword>
<dbReference type="Pfam" id="PF06686">
    <property type="entry name" value="SpoIIIAC"/>
    <property type="match status" value="2"/>
</dbReference>
<dbReference type="RefSeq" id="WP_132766890.1">
    <property type="nucleotide sequence ID" value="NZ_SMAB01000002.1"/>
</dbReference>